<feature type="transmembrane region" description="Helical" evidence="1">
    <location>
        <begin position="20"/>
        <end position="39"/>
    </location>
</feature>
<feature type="transmembrane region" description="Helical" evidence="1">
    <location>
        <begin position="164"/>
        <end position="183"/>
    </location>
</feature>
<keyword evidence="1" id="KW-0472">Membrane</keyword>
<organism evidence="3 4">
    <name type="scientific">Ferrovibrio terrae</name>
    <dbReference type="NCBI Taxonomy" id="2594003"/>
    <lineage>
        <taxon>Bacteria</taxon>
        <taxon>Pseudomonadati</taxon>
        <taxon>Pseudomonadota</taxon>
        <taxon>Alphaproteobacteria</taxon>
        <taxon>Rhodospirillales</taxon>
        <taxon>Rhodospirillaceae</taxon>
        <taxon>Ferrovibrio</taxon>
    </lineage>
</organism>
<feature type="transmembrane region" description="Helical" evidence="1">
    <location>
        <begin position="466"/>
        <end position="486"/>
    </location>
</feature>
<dbReference type="OrthoDB" id="7232499at2"/>
<feature type="transmembrane region" description="Helical" evidence="1">
    <location>
        <begin position="354"/>
        <end position="383"/>
    </location>
</feature>
<name>A0A516H7M1_9PROT</name>
<feature type="transmembrane region" description="Helical" evidence="1">
    <location>
        <begin position="203"/>
        <end position="224"/>
    </location>
</feature>
<proteinExistence type="predicted"/>
<feature type="transmembrane region" description="Helical" evidence="1">
    <location>
        <begin position="252"/>
        <end position="276"/>
    </location>
</feature>
<keyword evidence="1" id="KW-1133">Transmembrane helix</keyword>
<evidence type="ECO:0000313" key="4">
    <source>
        <dbReference type="Proteomes" id="UP000317496"/>
    </source>
</evidence>
<feature type="transmembrane region" description="Helical" evidence="1">
    <location>
        <begin position="137"/>
        <end position="157"/>
    </location>
</feature>
<keyword evidence="1" id="KW-0812">Transmembrane</keyword>
<accession>A0A516H7M1</accession>
<feature type="domain" description="DUF112" evidence="2">
    <location>
        <begin position="20"/>
        <end position="438"/>
    </location>
</feature>
<dbReference type="KEGG" id="fer:FNB15_14450"/>
<sequence length="500" mass="52285">MQSLQHFVSGLGIALQPENLLFCFLGALCGTLIGVLPGIGPVATIAMLLPVTFYLSPVAALIMLAGIYYGSQYGGSTTSILMKVPGESASVVTCLDGYQMALRGRAGSALAIAALGSFFAGIVGTMLNVLFGPEFARIALAFGSAEYFGLMLLGLSISIAMSSGGMLGSIAMVIVGLVLGSIGRDINTGYGRLTFDIPELSDGVGFVPLAVGLFGIAEVMRNLAGGEGSGNMVKAVGRLWPSREEARRAVPAVLRGTLLGTILGILPGGGSILAAFTSYGLERRLSRRPEEFGHGAVEGLAGPESANNAAAQASFIPLLTLGIPPNAVLALLVGGMMIHGITPGPTVMTERPDLFWGLIASMLLGNIMLVIINLPLVGIWVQFLKVPYRLMFPAIFLFCCIGVYGVNGSVFEVYLAVGFGLLGYAMSKLDLEPAPLVLGFVLGPLIEEHLRRALSLSDGDLTVFATRPLAATLIVLALLVPCLVLLPQLGSRRREIFQEN</sequence>
<dbReference type="Proteomes" id="UP000317496">
    <property type="component" value="Chromosome"/>
</dbReference>
<evidence type="ECO:0000313" key="3">
    <source>
        <dbReference type="EMBL" id="QDO99774.1"/>
    </source>
</evidence>
<protein>
    <submittedName>
        <fullName evidence="3">Tripartite tricarboxylate transporter permease</fullName>
    </submittedName>
</protein>
<gene>
    <name evidence="3" type="ORF">FNB15_14450</name>
</gene>
<feature type="transmembrane region" description="Helical" evidence="1">
    <location>
        <begin position="109"/>
        <end position="131"/>
    </location>
</feature>
<feature type="transmembrane region" description="Helical" evidence="1">
    <location>
        <begin position="395"/>
        <end position="417"/>
    </location>
</feature>
<dbReference type="PANTHER" id="PTHR35342:SF5">
    <property type="entry name" value="TRICARBOXYLIC TRANSPORT PROTEIN"/>
    <property type="match status" value="1"/>
</dbReference>
<feature type="transmembrane region" description="Helical" evidence="1">
    <location>
        <begin position="45"/>
        <end position="69"/>
    </location>
</feature>
<dbReference type="PANTHER" id="PTHR35342">
    <property type="entry name" value="TRICARBOXYLIC TRANSPORT PROTEIN"/>
    <property type="match status" value="1"/>
</dbReference>
<keyword evidence="4" id="KW-1185">Reference proteome</keyword>
<evidence type="ECO:0000256" key="1">
    <source>
        <dbReference type="SAM" id="Phobius"/>
    </source>
</evidence>
<reference evidence="3 4" key="1">
    <citation type="submission" date="2019-07" db="EMBL/GenBank/DDBJ databases">
        <title>Genome sequencing for Ferrovibrio sp. K5.</title>
        <authorList>
            <person name="Park S.-J."/>
        </authorList>
    </citation>
    <scope>NUCLEOTIDE SEQUENCE [LARGE SCALE GENOMIC DNA]</scope>
    <source>
        <strain evidence="3 4">K5</strain>
    </source>
</reference>
<dbReference type="InterPro" id="IPR002823">
    <property type="entry name" value="DUF112_TM"/>
</dbReference>
<dbReference type="EMBL" id="CP041636">
    <property type="protein sequence ID" value="QDO99774.1"/>
    <property type="molecule type" value="Genomic_DNA"/>
</dbReference>
<feature type="transmembrane region" description="Helical" evidence="1">
    <location>
        <begin position="323"/>
        <end position="342"/>
    </location>
</feature>
<dbReference type="AlphaFoldDB" id="A0A516H7M1"/>
<evidence type="ECO:0000259" key="2">
    <source>
        <dbReference type="Pfam" id="PF01970"/>
    </source>
</evidence>
<dbReference type="Pfam" id="PF01970">
    <property type="entry name" value="TctA"/>
    <property type="match status" value="1"/>
</dbReference>